<accession>I3SW72</accession>
<dbReference type="PANTHER" id="PTHR36045">
    <property type="entry name" value="OS04G0558500 PROTEIN"/>
    <property type="match status" value="1"/>
</dbReference>
<dbReference type="GeneID" id="130728230"/>
<feature type="region of interest" description="Disordered" evidence="1">
    <location>
        <begin position="58"/>
        <end position="90"/>
    </location>
</feature>
<dbReference type="OrthoDB" id="781564at2759"/>
<feature type="compositionally biased region" description="Basic and acidic residues" evidence="1">
    <location>
        <begin position="1"/>
        <end position="10"/>
    </location>
</feature>
<sequence>MAPEMERTHEAEEDSDSELEKLESDLKGMAHKILEYRETLPDQLKSTLVSVLDAHRPLLPQLNPGASEQNISREESSSAPEDPETAKKLKLLDDKISSNCSAMPIVLNRMKDCIAKIDKLDSYNAASIHPAFKKKNTGQT</sequence>
<dbReference type="PANTHER" id="PTHR36045:SF2">
    <property type="entry name" value="OS04G0558500 PROTEIN"/>
    <property type="match status" value="1"/>
</dbReference>
<dbReference type="AlphaFoldDB" id="I3SW72"/>
<evidence type="ECO:0000313" key="2">
    <source>
        <dbReference type="EMBL" id="AFK44514.1"/>
    </source>
</evidence>
<protein>
    <submittedName>
        <fullName evidence="2">Uncharacterized protein</fullName>
    </submittedName>
</protein>
<reference evidence="2" key="1">
    <citation type="submission" date="2012-05" db="EMBL/GenBank/DDBJ databases">
        <authorList>
            <person name="Krishnakumar V."/>
            <person name="Cheung F."/>
            <person name="Xiao Y."/>
            <person name="Chan A."/>
            <person name="Moskal W.A."/>
            <person name="Town C.D."/>
        </authorList>
    </citation>
    <scope>NUCLEOTIDE SEQUENCE</scope>
</reference>
<dbReference type="EMBL" id="BT144720">
    <property type="protein sequence ID" value="AFK44514.1"/>
    <property type="molecule type" value="mRNA"/>
</dbReference>
<dbReference type="OMA" id="NIDYVFT"/>
<evidence type="ECO:0000256" key="1">
    <source>
        <dbReference type="SAM" id="MobiDB-lite"/>
    </source>
</evidence>
<dbReference type="RefSeq" id="XP_057435600.1">
    <property type="nucleotide sequence ID" value="XM_057579617.1"/>
</dbReference>
<organism evidence="2">
    <name type="scientific">Lotus japonicus</name>
    <name type="common">Lotus corniculatus var. japonicus</name>
    <dbReference type="NCBI Taxonomy" id="34305"/>
    <lineage>
        <taxon>Eukaryota</taxon>
        <taxon>Viridiplantae</taxon>
        <taxon>Streptophyta</taxon>
        <taxon>Embryophyta</taxon>
        <taxon>Tracheophyta</taxon>
        <taxon>Spermatophyta</taxon>
        <taxon>Magnoliopsida</taxon>
        <taxon>eudicotyledons</taxon>
        <taxon>Gunneridae</taxon>
        <taxon>Pentapetalae</taxon>
        <taxon>rosids</taxon>
        <taxon>fabids</taxon>
        <taxon>Fabales</taxon>
        <taxon>Fabaceae</taxon>
        <taxon>Papilionoideae</taxon>
        <taxon>50 kb inversion clade</taxon>
        <taxon>NPAAA clade</taxon>
        <taxon>Hologalegina</taxon>
        <taxon>robinioid clade</taxon>
        <taxon>Loteae</taxon>
        <taxon>Lotus</taxon>
    </lineage>
</organism>
<feature type="region of interest" description="Disordered" evidence="1">
    <location>
        <begin position="1"/>
        <end position="20"/>
    </location>
</feature>
<proteinExistence type="evidence at transcript level"/>
<name>I3SW72_LOTJA</name>
<dbReference type="KEGG" id="lja:130728230"/>